<protein>
    <recommendedName>
        <fullName evidence="2">HTH cro/C1-type domain-containing protein</fullName>
    </recommendedName>
</protein>
<dbReference type="PANTHER" id="PTHR46797:SF1">
    <property type="entry name" value="METHYLPHOSPHONATE SYNTHASE"/>
    <property type="match status" value="1"/>
</dbReference>
<sequence length="264" mass="30319">METNEKIKHIRLEHDMTQNEFAASLGISRSALTQMEAGHTKPSFDVLEKLIDLYDIDVTIFFNAAVPQKKKLDNVLEVGQKVQKILAFYDGYYGLRYNQLLVDRLVQQVTDGYHDREKANAMKQTYEAYSMVKGVAQELEVLLVDPLKRYANKVRKQRITDDENDDELILSPDSEEVQAHLDHIVNEVSNYLENGGGAILDWYAAAKEDGLVLGEIYFTSPLSKVLYSSLEEFLHHFEILLKNADALSDVEHYYQTEHHFFGKL</sequence>
<evidence type="ECO:0000259" key="2">
    <source>
        <dbReference type="PROSITE" id="PS50943"/>
    </source>
</evidence>
<proteinExistence type="predicted"/>
<gene>
    <name evidence="3" type="ORF">NBC122_02864</name>
</gene>
<feature type="domain" description="HTH cro/C1-type" evidence="2">
    <location>
        <begin position="7"/>
        <end position="61"/>
    </location>
</feature>
<dbReference type="InterPro" id="IPR010982">
    <property type="entry name" value="Lambda_DNA-bd_dom_sf"/>
</dbReference>
<accession>A0A4V1ALG3</accession>
<dbReference type="CDD" id="cd00093">
    <property type="entry name" value="HTH_XRE"/>
    <property type="match status" value="1"/>
</dbReference>
<evidence type="ECO:0000313" key="3">
    <source>
        <dbReference type="EMBL" id="QBO59664.1"/>
    </source>
</evidence>
<dbReference type="Gene3D" id="1.10.260.40">
    <property type="entry name" value="lambda repressor-like DNA-binding domains"/>
    <property type="match status" value="1"/>
</dbReference>
<dbReference type="Proteomes" id="UP000294419">
    <property type="component" value="Chromosome"/>
</dbReference>
<dbReference type="KEGG" id="csal:NBC122_02864"/>
<dbReference type="EMBL" id="CP037954">
    <property type="protein sequence ID" value="QBO59664.1"/>
    <property type="molecule type" value="Genomic_DNA"/>
</dbReference>
<dbReference type="InterPro" id="IPR050807">
    <property type="entry name" value="TransReg_Diox_bact_type"/>
</dbReference>
<dbReference type="GO" id="GO:0005829">
    <property type="term" value="C:cytosol"/>
    <property type="evidence" value="ECO:0007669"/>
    <property type="project" value="TreeGrafter"/>
</dbReference>
<dbReference type="OrthoDB" id="1261587at2"/>
<name>A0A4V1ALG3_9FLAO</name>
<dbReference type="GO" id="GO:0003700">
    <property type="term" value="F:DNA-binding transcription factor activity"/>
    <property type="evidence" value="ECO:0007669"/>
    <property type="project" value="TreeGrafter"/>
</dbReference>
<keyword evidence="4" id="KW-1185">Reference proteome</keyword>
<dbReference type="AlphaFoldDB" id="A0A4V1ALG3"/>
<dbReference type="PROSITE" id="PS50943">
    <property type="entry name" value="HTH_CROC1"/>
    <property type="match status" value="1"/>
</dbReference>
<dbReference type="Pfam" id="PF01381">
    <property type="entry name" value="HTH_3"/>
    <property type="match status" value="1"/>
</dbReference>
<dbReference type="SMART" id="SM00530">
    <property type="entry name" value="HTH_XRE"/>
    <property type="match status" value="1"/>
</dbReference>
<dbReference type="PANTHER" id="PTHR46797">
    <property type="entry name" value="HTH-TYPE TRANSCRIPTIONAL REGULATOR"/>
    <property type="match status" value="1"/>
</dbReference>
<organism evidence="3 4">
    <name type="scientific">Chryseobacterium salivictor</name>
    <dbReference type="NCBI Taxonomy" id="2547600"/>
    <lineage>
        <taxon>Bacteria</taxon>
        <taxon>Pseudomonadati</taxon>
        <taxon>Bacteroidota</taxon>
        <taxon>Flavobacteriia</taxon>
        <taxon>Flavobacteriales</taxon>
        <taxon>Weeksellaceae</taxon>
        <taxon>Chryseobacterium group</taxon>
        <taxon>Chryseobacterium</taxon>
    </lineage>
</organism>
<keyword evidence="1" id="KW-0238">DNA-binding</keyword>
<dbReference type="RefSeq" id="WP_133440974.1">
    <property type="nucleotide sequence ID" value="NZ_CP037954.1"/>
</dbReference>
<reference evidence="3 4" key="1">
    <citation type="submission" date="2019-03" db="EMBL/GenBank/DDBJ databases">
        <authorList>
            <person name="Kim H."/>
            <person name="Yu S.-M."/>
        </authorList>
    </citation>
    <scope>NUCLEOTIDE SEQUENCE [LARGE SCALE GENOMIC DNA]</scope>
    <source>
        <strain evidence="3 4">NBC122</strain>
    </source>
</reference>
<evidence type="ECO:0000313" key="4">
    <source>
        <dbReference type="Proteomes" id="UP000294419"/>
    </source>
</evidence>
<dbReference type="InterPro" id="IPR001387">
    <property type="entry name" value="Cro/C1-type_HTH"/>
</dbReference>
<dbReference type="SUPFAM" id="SSF47413">
    <property type="entry name" value="lambda repressor-like DNA-binding domains"/>
    <property type="match status" value="1"/>
</dbReference>
<evidence type="ECO:0000256" key="1">
    <source>
        <dbReference type="ARBA" id="ARBA00023125"/>
    </source>
</evidence>
<dbReference type="GO" id="GO:0003677">
    <property type="term" value="F:DNA binding"/>
    <property type="evidence" value="ECO:0007669"/>
    <property type="project" value="UniProtKB-KW"/>
</dbReference>